<keyword evidence="1" id="KW-0808">Transferase</keyword>
<proteinExistence type="predicted"/>
<name>A0A1G9C3K5_ANEMI</name>
<evidence type="ECO:0000313" key="2">
    <source>
        <dbReference type="Proteomes" id="UP000182836"/>
    </source>
</evidence>
<gene>
    <name evidence="1" type="ORF">SAMN04487909_15717</name>
</gene>
<dbReference type="GO" id="GO:0016740">
    <property type="term" value="F:transferase activity"/>
    <property type="evidence" value="ECO:0007669"/>
    <property type="project" value="UniProtKB-KW"/>
</dbReference>
<dbReference type="AlphaFoldDB" id="A0A1G9C3K5"/>
<organism evidence="1 2">
    <name type="scientific">Aneurinibacillus migulanus</name>
    <name type="common">Bacillus migulanus</name>
    <dbReference type="NCBI Taxonomy" id="47500"/>
    <lineage>
        <taxon>Bacteria</taxon>
        <taxon>Bacillati</taxon>
        <taxon>Bacillota</taxon>
        <taxon>Bacilli</taxon>
        <taxon>Bacillales</taxon>
        <taxon>Paenibacillaceae</taxon>
        <taxon>Aneurinibacillus group</taxon>
        <taxon>Aneurinibacillus</taxon>
    </lineage>
</organism>
<dbReference type="Proteomes" id="UP000182836">
    <property type="component" value="Unassembled WGS sequence"/>
</dbReference>
<sequence>MESNKQHGPNPRNKYPIEGNRTVQFISNTITRPNIIVSGLE</sequence>
<evidence type="ECO:0000313" key="1">
    <source>
        <dbReference type="EMBL" id="SDK46247.1"/>
    </source>
</evidence>
<reference evidence="1 2" key="1">
    <citation type="submission" date="2016-10" db="EMBL/GenBank/DDBJ databases">
        <authorList>
            <person name="de Groot N.N."/>
        </authorList>
    </citation>
    <scope>NUCLEOTIDE SEQUENCE [LARGE SCALE GENOMIC DNA]</scope>
    <source>
        <strain evidence="1 2">DSM 2895</strain>
    </source>
</reference>
<protein>
    <submittedName>
        <fullName evidence="1">Virginiamycin A acetyltransferase</fullName>
    </submittedName>
</protein>
<accession>A0A1G9C3K5</accession>
<dbReference type="EMBL" id="FNED01000057">
    <property type="protein sequence ID" value="SDK46247.1"/>
    <property type="molecule type" value="Genomic_DNA"/>
</dbReference>